<evidence type="ECO:0000313" key="2">
    <source>
        <dbReference type="EMBL" id="TLS45642.1"/>
    </source>
</evidence>
<evidence type="ECO:0000313" key="3">
    <source>
        <dbReference type="Proteomes" id="UP000305906"/>
    </source>
</evidence>
<evidence type="ECO:0000256" key="1">
    <source>
        <dbReference type="SAM" id="Phobius"/>
    </source>
</evidence>
<keyword evidence="1" id="KW-0812">Transmembrane</keyword>
<accession>A0A5R9FNZ5</accession>
<keyword evidence="1" id="KW-0472">Membrane</keyword>
<dbReference type="AlphaFoldDB" id="A0A5R9FNZ5"/>
<comment type="caution">
    <text evidence="2">The sequence shown here is derived from an EMBL/GenBank/DDBJ whole genome shotgun (WGS) entry which is preliminary data.</text>
</comment>
<dbReference type="EMBL" id="VBZC01000012">
    <property type="protein sequence ID" value="TLS45642.1"/>
    <property type="molecule type" value="Genomic_DNA"/>
</dbReference>
<feature type="transmembrane region" description="Helical" evidence="1">
    <location>
        <begin position="131"/>
        <end position="148"/>
    </location>
</feature>
<protein>
    <submittedName>
        <fullName evidence="2">Uncharacterized protein</fullName>
    </submittedName>
</protein>
<gene>
    <name evidence="2" type="ORF">FE633_12755</name>
</gene>
<dbReference type="RefSeq" id="WP_138045233.1">
    <property type="nucleotide sequence ID" value="NZ_VBZC01000012.1"/>
</dbReference>
<sequence length="179" mass="19788">MATTARELHEQHQARLRELGNRHARIKQLDPDEDAASFESQYGELVACAAQLLEFERALPARLAEPQRERTEQIVKWSWRGESAVAVALMVAMVVLGHTIWWLVLLIPHLLATLAGWSVTVTAVRHRKQRAVAIGLHALCLLVGLVTLGVLSPWWITAILLAWLAIGVASEGTTQQGAK</sequence>
<feature type="transmembrane region" description="Helical" evidence="1">
    <location>
        <begin position="102"/>
        <end position="124"/>
    </location>
</feature>
<organism evidence="2 3">
    <name type="scientific">Streptomyces montanus</name>
    <dbReference type="NCBI Taxonomy" id="2580423"/>
    <lineage>
        <taxon>Bacteria</taxon>
        <taxon>Bacillati</taxon>
        <taxon>Actinomycetota</taxon>
        <taxon>Actinomycetes</taxon>
        <taxon>Kitasatosporales</taxon>
        <taxon>Streptomycetaceae</taxon>
        <taxon>Streptomyces</taxon>
    </lineage>
</organism>
<reference evidence="2 3" key="1">
    <citation type="submission" date="2019-05" db="EMBL/GenBank/DDBJ databases">
        <title>Streptomyces sp. NEAU-C151, a novel actinomycete isolated from soil.</title>
        <authorList>
            <person name="Han L."/>
            <person name="Jiang H."/>
        </authorList>
    </citation>
    <scope>NUCLEOTIDE SEQUENCE [LARGE SCALE GENOMIC DNA]</scope>
    <source>
        <strain evidence="2 3">NEAU-C151</strain>
    </source>
</reference>
<dbReference type="Proteomes" id="UP000305906">
    <property type="component" value="Unassembled WGS sequence"/>
</dbReference>
<proteinExistence type="predicted"/>
<keyword evidence="3" id="KW-1185">Reference proteome</keyword>
<name>A0A5R9FNZ5_9ACTN</name>
<keyword evidence="1" id="KW-1133">Transmembrane helix</keyword>